<protein>
    <submittedName>
        <fullName evidence="1">Uncharacterized conserved protein YaeQ, suppresses RfaH defect</fullName>
    </submittedName>
</protein>
<gene>
    <name evidence="1" type="ORF">SAMN06297164_0331</name>
</gene>
<dbReference type="Pfam" id="PF07152">
    <property type="entry name" value="YaeQ"/>
    <property type="match status" value="1"/>
</dbReference>
<accession>A0A286A2Z0</accession>
<dbReference type="SUPFAM" id="SSF52980">
    <property type="entry name" value="Restriction endonuclease-like"/>
    <property type="match status" value="1"/>
</dbReference>
<dbReference type="InterPro" id="IPR011335">
    <property type="entry name" value="Restrct_endonuc-II-like"/>
</dbReference>
<dbReference type="InterPro" id="IPR009822">
    <property type="entry name" value="YaeQ"/>
</dbReference>
<dbReference type="AlphaFoldDB" id="A0A286A2Z0"/>
<evidence type="ECO:0000313" key="1">
    <source>
        <dbReference type="EMBL" id="SOD16268.1"/>
    </source>
</evidence>
<dbReference type="Proteomes" id="UP000219335">
    <property type="component" value="Unassembled WGS sequence"/>
</dbReference>
<dbReference type="Gene3D" id="3.10.640.10">
    <property type="entry name" value="Restriction endonuclease-like alpha-beta roll domain"/>
    <property type="match status" value="1"/>
</dbReference>
<reference evidence="1 2" key="1">
    <citation type="submission" date="2017-09" db="EMBL/GenBank/DDBJ databases">
        <authorList>
            <person name="Ehlers B."/>
            <person name="Leendertz F.H."/>
        </authorList>
    </citation>
    <scope>NUCLEOTIDE SEQUENCE [LARGE SCALE GENOMIC DNA]</scope>
    <source>
        <strain evidence="1 2">Nm42</strain>
    </source>
</reference>
<sequence length="191" mass="21848">MYYSEASNNREAPVALKPTIYKFKIALTDLNRNYYDTLNLTIAQHPSETLERMMTRMLAFCINAQESLLLTKGLSTVEEPDLWAHSPDGRITLWIDIGEPAPERIKKATRLAETVKVYSFNSKSNIWWIQEQAKFNTLTASIFQFQWHNIQALAKLAQRTMDISVTISEESAYVATELGECEIGWVSLCAY</sequence>
<evidence type="ECO:0000313" key="2">
    <source>
        <dbReference type="Proteomes" id="UP000219335"/>
    </source>
</evidence>
<name>A0A286A2Z0_9PROT</name>
<dbReference type="PIRSF" id="PIRSF011484">
    <property type="entry name" value="YaeQ"/>
    <property type="match status" value="1"/>
</dbReference>
<organism evidence="1 2">
    <name type="scientific">Nitrosomonas ureae</name>
    <dbReference type="NCBI Taxonomy" id="44577"/>
    <lineage>
        <taxon>Bacteria</taxon>
        <taxon>Pseudomonadati</taxon>
        <taxon>Pseudomonadota</taxon>
        <taxon>Betaproteobacteria</taxon>
        <taxon>Nitrosomonadales</taxon>
        <taxon>Nitrosomonadaceae</taxon>
        <taxon>Nitrosomonas</taxon>
    </lineage>
</organism>
<proteinExistence type="predicted"/>
<dbReference type="PANTHER" id="PTHR38784">
    <property type="entry name" value="SUCROSE PHOSPHORYLASE"/>
    <property type="match status" value="1"/>
</dbReference>
<dbReference type="PANTHER" id="PTHR38784:SF1">
    <property type="entry name" value="SUCROSE PHOSPHORYLASE"/>
    <property type="match status" value="1"/>
</dbReference>
<dbReference type="SMART" id="SM01322">
    <property type="entry name" value="YaeQ"/>
    <property type="match status" value="1"/>
</dbReference>
<dbReference type="EMBL" id="OCMU01000001">
    <property type="protein sequence ID" value="SOD16268.1"/>
    <property type="molecule type" value="Genomic_DNA"/>
</dbReference>
<dbReference type="RefSeq" id="WP_255251807.1">
    <property type="nucleotide sequence ID" value="NZ_OCMU01000001.1"/>
</dbReference>
<dbReference type="InterPro" id="IPR038590">
    <property type="entry name" value="YaeQ_sf"/>
</dbReference>